<dbReference type="Proteomes" id="UP000049979">
    <property type="component" value="Unassembled WGS sequence"/>
</dbReference>
<keyword evidence="5" id="KW-0812">Transmembrane</keyword>
<dbReference type="InterPro" id="IPR004090">
    <property type="entry name" value="Chemotax_Me-accpt_rcpt"/>
</dbReference>
<evidence type="ECO:0000259" key="7">
    <source>
        <dbReference type="PROSITE" id="PS50885"/>
    </source>
</evidence>
<keyword evidence="5" id="KW-1133">Transmembrane helix</keyword>
<evidence type="ECO:0000313" key="8">
    <source>
        <dbReference type="EMBL" id="CRL32359.1"/>
    </source>
</evidence>
<feature type="transmembrane region" description="Helical" evidence="5">
    <location>
        <begin position="188"/>
        <end position="211"/>
    </location>
</feature>
<dbReference type="GO" id="GO:0004888">
    <property type="term" value="F:transmembrane signaling receptor activity"/>
    <property type="evidence" value="ECO:0007669"/>
    <property type="project" value="InterPro"/>
</dbReference>
<dbReference type="GO" id="GO:0005886">
    <property type="term" value="C:plasma membrane"/>
    <property type="evidence" value="ECO:0007669"/>
    <property type="project" value="TreeGrafter"/>
</dbReference>
<dbReference type="Gene3D" id="1.10.287.950">
    <property type="entry name" value="Methyl-accepting chemotaxis protein"/>
    <property type="match status" value="1"/>
</dbReference>
<keyword evidence="5" id="KW-0472">Membrane</keyword>
<evidence type="ECO:0000259" key="6">
    <source>
        <dbReference type="PROSITE" id="PS50111"/>
    </source>
</evidence>
<keyword evidence="1" id="KW-0145">Chemotaxis</keyword>
<dbReference type="InterPro" id="IPR051310">
    <property type="entry name" value="MCP_chemotaxis"/>
</dbReference>
<feature type="domain" description="Methyl-accepting transducer" evidence="6">
    <location>
        <begin position="321"/>
        <end position="550"/>
    </location>
</feature>
<organism evidence="8 9">
    <name type="scientific">Roseburia faecis</name>
    <dbReference type="NCBI Taxonomy" id="301302"/>
    <lineage>
        <taxon>Bacteria</taxon>
        <taxon>Bacillati</taxon>
        <taxon>Bacillota</taxon>
        <taxon>Clostridia</taxon>
        <taxon>Lachnospirales</taxon>
        <taxon>Lachnospiraceae</taxon>
        <taxon>Roseburia</taxon>
    </lineage>
</organism>
<dbReference type="STRING" id="301302.ERS852420_00272"/>
<dbReference type="InterPro" id="IPR003660">
    <property type="entry name" value="HAMP_dom"/>
</dbReference>
<dbReference type="OrthoDB" id="9814363at2"/>
<dbReference type="SUPFAM" id="SSF58104">
    <property type="entry name" value="Methyl-accepting chemotaxis protein (MCP) signaling domain"/>
    <property type="match status" value="1"/>
</dbReference>
<dbReference type="GO" id="GO:0006935">
    <property type="term" value="P:chemotaxis"/>
    <property type="evidence" value="ECO:0007669"/>
    <property type="project" value="UniProtKB-KW"/>
</dbReference>
<dbReference type="Gene3D" id="6.10.340.10">
    <property type="match status" value="1"/>
</dbReference>
<keyword evidence="4" id="KW-0175">Coiled coil</keyword>
<dbReference type="PANTHER" id="PTHR43531:SF11">
    <property type="entry name" value="METHYL-ACCEPTING CHEMOTAXIS PROTEIN 3"/>
    <property type="match status" value="1"/>
</dbReference>
<feature type="domain" description="HAMP" evidence="7">
    <location>
        <begin position="217"/>
        <end position="269"/>
    </location>
</feature>
<dbReference type="GO" id="GO:0007165">
    <property type="term" value="P:signal transduction"/>
    <property type="evidence" value="ECO:0007669"/>
    <property type="project" value="UniProtKB-KW"/>
</dbReference>
<dbReference type="RefSeq" id="WP_055066816.1">
    <property type="nucleotide sequence ID" value="NZ_CP173697.1"/>
</dbReference>
<dbReference type="PRINTS" id="PR00260">
    <property type="entry name" value="CHEMTRNSDUCR"/>
</dbReference>
<proteinExistence type="inferred from homology"/>
<feature type="coiled-coil region" evidence="4">
    <location>
        <begin position="378"/>
        <end position="405"/>
    </location>
</feature>
<dbReference type="AlphaFoldDB" id="A0A0M6WB83"/>
<dbReference type="Pfam" id="PF00015">
    <property type="entry name" value="MCPsignal"/>
    <property type="match status" value="1"/>
</dbReference>
<keyword evidence="3" id="KW-0807">Transducer</keyword>
<evidence type="ECO:0000256" key="2">
    <source>
        <dbReference type="ARBA" id="ARBA00029447"/>
    </source>
</evidence>
<gene>
    <name evidence="8" type="ORF">M72_20201</name>
</gene>
<evidence type="ECO:0000256" key="5">
    <source>
        <dbReference type="SAM" id="Phobius"/>
    </source>
</evidence>
<sequence length="567" mass="61033">MAGRKNIEEFYRKLKVGTKLKYAFTTVIVTLAIAVVVSLVSIVKMNVDTYKFYKEAYANSTLQMEIRKDIQLVGKYILWSMTTDDASSTQSYSNLAQKYADQVGKNVTALEKSYNDKKKVAELKDAIEELKKQRAAVVELAKRNKNDEALALFNSDYNDATEKIQDILVDIGKVASAEAKSQYTSARVTGLVSIILMILIGAGTVAFSTVIRTTITGIMLKPIQELESAAEKLKAGQLDVEINYESPDELGKLAGNFRQACKTLEVIVQDTSYLLGEMAEGNFNVSSNNPQIYIGNFKQQYESMSKLKHELSDTMTQINEASEQVASGSGQLAGGAQALAEGATDQAGAVEELTATVESVSGIAESSAESASGAYQMVRTAVEQADQSREELQALTNAMERISSTSQEIQNIIGSIEEIASQTNLLSLNASIEAARAGEAGKGFAVVADQIGKLAGDSAQAAVNTRDLIEKSLQEIENGNQITEKTVAALNKILESMNDFANAVKGASESSTEQANMLKQIEQGIEQISSVVQSNSAAAEETSATSQELSAQSEGLKNLVGRFKLAE</sequence>
<dbReference type="SMART" id="SM00283">
    <property type="entry name" value="MA"/>
    <property type="match status" value="1"/>
</dbReference>
<reference evidence="9" key="1">
    <citation type="submission" date="2015-05" db="EMBL/GenBank/DDBJ databases">
        <authorList>
            <consortium name="Pathogen Informatics"/>
        </authorList>
    </citation>
    <scope>NUCLEOTIDE SEQUENCE [LARGE SCALE GENOMIC DNA]</scope>
    <source>
        <strain evidence="9">M72</strain>
    </source>
</reference>
<evidence type="ECO:0000256" key="1">
    <source>
        <dbReference type="ARBA" id="ARBA00022500"/>
    </source>
</evidence>
<protein>
    <submittedName>
        <fullName evidence="8">Methyl-accepting chemotaxis protein</fullName>
    </submittedName>
</protein>
<dbReference type="Pfam" id="PF00672">
    <property type="entry name" value="HAMP"/>
    <property type="match status" value="1"/>
</dbReference>
<dbReference type="PANTHER" id="PTHR43531">
    <property type="entry name" value="PROTEIN ICFG"/>
    <property type="match status" value="1"/>
</dbReference>
<dbReference type="SMART" id="SM00304">
    <property type="entry name" value="HAMP"/>
    <property type="match status" value="1"/>
</dbReference>
<evidence type="ECO:0000313" key="9">
    <source>
        <dbReference type="Proteomes" id="UP000049979"/>
    </source>
</evidence>
<dbReference type="EMBL" id="CVRR01000004">
    <property type="protein sequence ID" value="CRL32359.1"/>
    <property type="molecule type" value="Genomic_DNA"/>
</dbReference>
<dbReference type="PROSITE" id="PS50885">
    <property type="entry name" value="HAMP"/>
    <property type="match status" value="1"/>
</dbReference>
<dbReference type="CDD" id="cd06225">
    <property type="entry name" value="HAMP"/>
    <property type="match status" value="1"/>
</dbReference>
<dbReference type="PROSITE" id="PS50111">
    <property type="entry name" value="CHEMOTAXIS_TRANSDUC_2"/>
    <property type="match status" value="1"/>
</dbReference>
<accession>A0A0M6WB83</accession>
<comment type="similarity">
    <text evidence="2">Belongs to the methyl-accepting chemotaxis (MCP) protein family.</text>
</comment>
<feature type="transmembrane region" description="Helical" evidence="5">
    <location>
        <begin position="20"/>
        <end position="43"/>
    </location>
</feature>
<dbReference type="InterPro" id="IPR004089">
    <property type="entry name" value="MCPsignal_dom"/>
</dbReference>
<evidence type="ECO:0000256" key="3">
    <source>
        <dbReference type="PROSITE-ProRule" id="PRU00284"/>
    </source>
</evidence>
<keyword evidence="9" id="KW-1185">Reference proteome</keyword>
<dbReference type="Pfam" id="PF12729">
    <property type="entry name" value="4HB_MCP_1"/>
    <property type="match status" value="1"/>
</dbReference>
<dbReference type="InterPro" id="IPR024478">
    <property type="entry name" value="HlyB_4HB_MCP"/>
</dbReference>
<feature type="coiled-coil region" evidence="4">
    <location>
        <begin position="113"/>
        <end position="147"/>
    </location>
</feature>
<evidence type="ECO:0000256" key="4">
    <source>
        <dbReference type="SAM" id="Coils"/>
    </source>
</evidence>
<name>A0A0M6WB83_9FIRM</name>